<evidence type="ECO:0000256" key="4">
    <source>
        <dbReference type="ARBA" id="ARBA00022692"/>
    </source>
</evidence>
<dbReference type="Proteomes" id="UP000233256">
    <property type="component" value="Unassembled WGS sequence"/>
</dbReference>
<keyword evidence="6 8" id="KW-1133">Transmembrane helix</keyword>
<dbReference type="GO" id="GO:0006508">
    <property type="term" value="P:proteolysis"/>
    <property type="evidence" value="ECO:0007669"/>
    <property type="project" value="UniProtKB-KW"/>
</dbReference>
<keyword evidence="2" id="KW-1003">Cell membrane</keyword>
<dbReference type="InterPro" id="IPR026392">
    <property type="entry name" value="Exo/Archaeosortase_dom"/>
</dbReference>
<feature type="transmembrane region" description="Helical" evidence="8">
    <location>
        <begin position="200"/>
        <end position="221"/>
    </location>
</feature>
<dbReference type="InterPro" id="IPR019127">
    <property type="entry name" value="Exosortase"/>
</dbReference>
<dbReference type="GO" id="GO:0008233">
    <property type="term" value="F:peptidase activity"/>
    <property type="evidence" value="ECO:0007669"/>
    <property type="project" value="UniProtKB-KW"/>
</dbReference>
<organism evidence="9 10">
    <name type="scientific">Candidatus Wallbacteria bacterium HGW-Wallbacteria-1</name>
    <dbReference type="NCBI Taxonomy" id="2013854"/>
    <lineage>
        <taxon>Bacteria</taxon>
        <taxon>Candidatus Walliibacteriota</taxon>
    </lineage>
</organism>
<evidence type="ECO:0000256" key="3">
    <source>
        <dbReference type="ARBA" id="ARBA00022670"/>
    </source>
</evidence>
<keyword evidence="3" id="KW-0645">Protease</keyword>
<feature type="transmembrane region" description="Helical" evidence="8">
    <location>
        <begin position="25"/>
        <end position="44"/>
    </location>
</feature>
<evidence type="ECO:0000313" key="10">
    <source>
        <dbReference type="Proteomes" id="UP000233256"/>
    </source>
</evidence>
<keyword evidence="7 8" id="KW-0472">Membrane</keyword>
<dbReference type="NCBIfam" id="TIGR04178">
    <property type="entry name" value="exo_archaeo"/>
    <property type="match status" value="1"/>
</dbReference>
<reference evidence="9 10" key="1">
    <citation type="journal article" date="2017" name="ISME J.">
        <title>Potential for microbial H2 and metal transformations associated with novel bacteria and archaea in deep terrestrial subsurface sediments.</title>
        <authorList>
            <person name="Hernsdorf A.W."/>
            <person name="Amano Y."/>
            <person name="Miyakawa K."/>
            <person name="Ise K."/>
            <person name="Suzuki Y."/>
            <person name="Anantharaman K."/>
            <person name="Probst A."/>
            <person name="Burstein D."/>
            <person name="Thomas B.C."/>
            <person name="Banfield J.F."/>
        </authorList>
    </citation>
    <scope>NUCLEOTIDE SEQUENCE [LARGE SCALE GENOMIC DNA]</scope>
    <source>
        <strain evidence="9">HGW-Wallbacteria-1</strain>
    </source>
</reference>
<accession>A0A2N1PM54</accession>
<evidence type="ECO:0000313" key="9">
    <source>
        <dbReference type="EMBL" id="PKK89416.1"/>
    </source>
</evidence>
<comment type="caution">
    <text evidence="9">The sequence shown here is derived from an EMBL/GenBank/DDBJ whole genome shotgun (WGS) entry which is preliminary data.</text>
</comment>
<feature type="transmembrane region" description="Helical" evidence="8">
    <location>
        <begin position="123"/>
        <end position="148"/>
    </location>
</feature>
<evidence type="ECO:0000256" key="7">
    <source>
        <dbReference type="ARBA" id="ARBA00023136"/>
    </source>
</evidence>
<proteinExistence type="predicted"/>
<dbReference type="GO" id="GO:0005886">
    <property type="term" value="C:plasma membrane"/>
    <property type="evidence" value="ECO:0007669"/>
    <property type="project" value="UniProtKB-SubCell"/>
</dbReference>
<evidence type="ECO:0000256" key="1">
    <source>
        <dbReference type="ARBA" id="ARBA00004651"/>
    </source>
</evidence>
<feature type="transmembrane region" description="Helical" evidence="8">
    <location>
        <begin position="233"/>
        <end position="261"/>
    </location>
</feature>
<dbReference type="EMBL" id="PGXC01000018">
    <property type="protein sequence ID" value="PKK89416.1"/>
    <property type="molecule type" value="Genomic_DNA"/>
</dbReference>
<dbReference type="Pfam" id="PF09721">
    <property type="entry name" value="Exosortase_EpsH"/>
    <property type="match status" value="1"/>
</dbReference>
<evidence type="ECO:0000256" key="5">
    <source>
        <dbReference type="ARBA" id="ARBA00022801"/>
    </source>
</evidence>
<keyword evidence="5" id="KW-0378">Hydrolase</keyword>
<gene>
    <name evidence="9" type="ORF">CVV64_14520</name>
</gene>
<evidence type="ECO:0000256" key="6">
    <source>
        <dbReference type="ARBA" id="ARBA00022989"/>
    </source>
</evidence>
<evidence type="ECO:0008006" key="11">
    <source>
        <dbReference type="Google" id="ProtNLM"/>
    </source>
</evidence>
<evidence type="ECO:0000256" key="8">
    <source>
        <dbReference type="SAM" id="Phobius"/>
    </source>
</evidence>
<protein>
    <recommendedName>
        <fullName evidence="11">Exosortase</fullName>
    </recommendedName>
</protein>
<feature type="transmembrane region" description="Helical" evidence="8">
    <location>
        <begin position="267"/>
        <end position="290"/>
    </location>
</feature>
<feature type="transmembrane region" description="Helical" evidence="8">
    <location>
        <begin position="160"/>
        <end position="180"/>
    </location>
</feature>
<dbReference type="AlphaFoldDB" id="A0A2N1PM54"/>
<name>A0A2N1PM54_9BACT</name>
<evidence type="ECO:0000256" key="2">
    <source>
        <dbReference type="ARBA" id="ARBA00022475"/>
    </source>
</evidence>
<comment type="subcellular location">
    <subcellularLocation>
        <location evidence="1">Cell membrane</location>
        <topology evidence="1">Multi-pass membrane protein</topology>
    </subcellularLocation>
</comment>
<sequence>MHQIDSNPNTDQAISEKPELSTAKVGFVFQQTVILAAIILIPVITGYDTALSDGPFRGLILMGLPLFLYLRKSIASSGTPLMILASFFLCLTLFSGNCSSITLGFTIFLFTVAASRIDHDNGLLIWSAPLIPLFALTFPYPLFFVFTDAIRTLSIHTSKVLLMFLKPAAISAGSILHFPILGFEPAIKDFCLVSNDITIYVARACGGGNSLLMLIALSLGLMTLRPVKPIRGFFTLFFAIPIVIICNAVRIAGIFVLAHHIGTTRAIALFHSSGWIFFCIELLLWLVIILPRNSSGPIPDNSTNFSQSCEKPSDFWKGIAILMILSALSGQCIRLLNPMNSDELLNTLKPQLQNGIKKGVFDYFLSGTAIPGHLGSGYPSEWWHWESEVAKRTVSKNSTSDAINTQYHIVLKHSWKFQRLVSENRKSDFWMCYTYFSSGKSFSSYWAAWLWETLRGFSGLQGRMAILKFYSHNPGKGAEWLENTGKKHTEGKNTAIKSSVAQNLIEWTHN</sequence>
<feature type="transmembrane region" description="Helical" evidence="8">
    <location>
        <begin position="82"/>
        <end position="111"/>
    </location>
</feature>
<keyword evidence="4 8" id="KW-0812">Transmembrane</keyword>